<dbReference type="Pfam" id="PF11412">
    <property type="entry name" value="DsbD_N"/>
    <property type="match status" value="2"/>
</dbReference>
<feature type="transmembrane region" description="Helical" evidence="18">
    <location>
        <begin position="479"/>
        <end position="509"/>
    </location>
</feature>
<evidence type="ECO:0000256" key="17">
    <source>
        <dbReference type="ARBA" id="ARBA00047804"/>
    </source>
</evidence>
<dbReference type="NCBIfam" id="NF001419">
    <property type="entry name" value="PRK00293.1"/>
    <property type="match status" value="1"/>
</dbReference>
<dbReference type="CDD" id="cd02953">
    <property type="entry name" value="DsbDgamma"/>
    <property type="match status" value="1"/>
</dbReference>
<keyword evidence="4 18" id="KW-1003">Cell membrane</keyword>
<gene>
    <name evidence="18" type="primary">dsbD</name>
    <name evidence="20" type="ORF">FHK82_00620</name>
</gene>
<dbReference type="InterPro" id="IPR013766">
    <property type="entry name" value="Thioredoxin_domain"/>
</dbReference>
<feature type="transmembrane region" description="Helical" evidence="18">
    <location>
        <begin position="399"/>
        <end position="424"/>
    </location>
</feature>
<keyword evidence="11 18" id="KW-0560">Oxidoreductase</keyword>
<protein>
    <recommendedName>
        <fullName evidence="18">Thiol:disulfide interchange protein DsbD</fullName>
        <ecNumber evidence="18">1.8.1.8</ecNumber>
    </recommendedName>
    <alternativeName>
        <fullName evidence="18">Protein-disulfide reductase</fullName>
        <shortName evidence="18">Disulfide reductase</shortName>
    </alternativeName>
</protein>
<organism evidence="20 21">
    <name type="scientific">Sedimenticola thiotaurini</name>
    <dbReference type="NCBI Taxonomy" id="1543721"/>
    <lineage>
        <taxon>Bacteria</taxon>
        <taxon>Pseudomonadati</taxon>
        <taxon>Pseudomonadota</taxon>
        <taxon>Gammaproteobacteria</taxon>
        <taxon>Chromatiales</taxon>
        <taxon>Sedimenticolaceae</taxon>
        <taxon>Sedimenticola</taxon>
    </lineage>
</organism>
<keyword evidence="10 18" id="KW-1133">Transmembrane helix</keyword>
<evidence type="ECO:0000313" key="20">
    <source>
        <dbReference type="EMBL" id="TVT59519.1"/>
    </source>
</evidence>
<dbReference type="EMBL" id="VMRY01000003">
    <property type="protein sequence ID" value="TVT59519.1"/>
    <property type="molecule type" value="Genomic_DNA"/>
</dbReference>
<comment type="catalytic activity">
    <reaction evidence="17 18">
        <text>[protein]-dithiol + NADP(+) = [protein]-disulfide + NADPH + H(+)</text>
        <dbReference type="Rhea" id="RHEA:18753"/>
        <dbReference type="Rhea" id="RHEA-COMP:10593"/>
        <dbReference type="Rhea" id="RHEA-COMP:10594"/>
        <dbReference type="ChEBI" id="CHEBI:15378"/>
        <dbReference type="ChEBI" id="CHEBI:29950"/>
        <dbReference type="ChEBI" id="CHEBI:50058"/>
        <dbReference type="ChEBI" id="CHEBI:57783"/>
        <dbReference type="ChEBI" id="CHEBI:58349"/>
        <dbReference type="EC" id="1.8.1.8"/>
    </reaction>
</comment>
<comment type="subcellular location">
    <subcellularLocation>
        <location evidence="1 18">Cell inner membrane</location>
        <topology evidence="1 18">Multi-pass membrane protein</topology>
    </subcellularLocation>
</comment>
<keyword evidence="12 18" id="KW-0520">NAD</keyword>
<feature type="domain" description="Thioredoxin" evidence="19">
    <location>
        <begin position="625"/>
        <end position="775"/>
    </location>
</feature>
<dbReference type="HAMAP" id="MF_00399">
    <property type="entry name" value="DbsD"/>
    <property type="match status" value="1"/>
</dbReference>
<keyword evidence="8 18" id="KW-0201">Cytochrome c-type biogenesis</keyword>
<evidence type="ECO:0000256" key="8">
    <source>
        <dbReference type="ARBA" id="ARBA00022748"/>
    </source>
</evidence>
<dbReference type="InterPro" id="IPR003834">
    <property type="entry name" value="Cyt_c_assmbl_TM_dom"/>
</dbReference>
<keyword evidence="3 18" id="KW-0813">Transport</keyword>
<dbReference type="InterPro" id="IPR017937">
    <property type="entry name" value="Thioredoxin_CS"/>
</dbReference>
<feature type="transmembrane region" description="Helical" evidence="18">
    <location>
        <begin position="515"/>
        <end position="536"/>
    </location>
</feature>
<evidence type="ECO:0000256" key="14">
    <source>
        <dbReference type="ARBA" id="ARBA00023157"/>
    </source>
</evidence>
<evidence type="ECO:0000256" key="16">
    <source>
        <dbReference type="ARBA" id="ARBA00047388"/>
    </source>
</evidence>
<feature type="transmembrane region" description="Helical" evidence="18">
    <location>
        <begin position="357"/>
        <end position="387"/>
    </location>
</feature>
<evidence type="ECO:0000313" key="21">
    <source>
        <dbReference type="Proteomes" id="UP000317355"/>
    </source>
</evidence>
<dbReference type="GO" id="GO:0017004">
    <property type="term" value="P:cytochrome complex assembly"/>
    <property type="evidence" value="ECO:0007669"/>
    <property type="project" value="UniProtKB-UniRule"/>
</dbReference>
<evidence type="ECO:0000256" key="2">
    <source>
        <dbReference type="ARBA" id="ARBA00007241"/>
    </source>
</evidence>
<evidence type="ECO:0000256" key="9">
    <source>
        <dbReference type="ARBA" id="ARBA00022982"/>
    </source>
</evidence>
<keyword evidence="6 18" id="KW-0812">Transmembrane</keyword>
<evidence type="ECO:0000256" key="12">
    <source>
        <dbReference type="ARBA" id="ARBA00023027"/>
    </source>
</evidence>
<keyword evidence="15 18" id="KW-0676">Redox-active center</keyword>
<evidence type="ECO:0000256" key="10">
    <source>
        <dbReference type="ARBA" id="ARBA00022989"/>
    </source>
</evidence>
<comment type="catalytic activity">
    <reaction evidence="16 18">
        <text>[protein]-dithiol + NAD(+) = [protein]-disulfide + NADH + H(+)</text>
        <dbReference type="Rhea" id="RHEA:18749"/>
        <dbReference type="Rhea" id="RHEA-COMP:10593"/>
        <dbReference type="Rhea" id="RHEA-COMP:10594"/>
        <dbReference type="ChEBI" id="CHEBI:15378"/>
        <dbReference type="ChEBI" id="CHEBI:29950"/>
        <dbReference type="ChEBI" id="CHEBI:50058"/>
        <dbReference type="ChEBI" id="CHEBI:57540"/>
        <dbReference type="ChEBI" id="CHEBI:57945"/>
        <dbReference type="EC" id="1.8.1.8"/>
    </reaction>
</comment>
<evidence type="ECO:0000256" key="11">
    <source>
        <dbReference type="ARBA" id="ARBA00023002"/>
    </source>
</evidence>
<dbReference type="Pfam" id="PF13899">
    <property type="entry name" value="Thioredoxin_7"/>
    <property type="match status" value="1"/>
</dbReference>
<evidence type="ECO:0000256" key="13">
    <source>
        <dbReference type="ARBA" id="ARBA00023136"/>
    </source>
</evidence>
<feature type="chain" id="PRO_5022275826" description="Thiol:disulfide interchange protein DsbD" evidence="18">
    <location>
        <begin position="24"/>
        <end position="775"/>
    </location>
</feature>
<evidence type="ECO:0000256" key="5">
    <source>
        <dbReference type="ARBA" id="ARBA00022519"/>
    </source>
</evidence>
<dbReference type="PROSITE" id="PS51352">
    <property type="entry name" value="THIOREDOXIN_2"/>
    <property type="match status" value="1"/>
</dbReference>
<evidence type="ECO:0000259" key="19">
    <source>
        <dbReference type="PROSITE" id="PS51352"/>
    </source>
</evidence>
<evidence type="ECO:0000256" key="1">
    <source>
        <dbReference type="ARBA" id="ARBA00004429"/>
    </source>
</evidence>
<dbReference type="Gene3D" id="3.40.30.10">
    <property type="entry name" value="Glutaredoxin"/>
    <property type="match status" value="1"/>
</dbReference>
<feature type="transmembrane region" description="Helical" evidence="18">
    <location>
        <begin position="614"/>
        <end position="633"/>
    </location>
</feature>
<dbReference type="InterPro" id="IPR022910">
    <property type="entry name" value="Thiol_diS_interchange_DbsD"/>
</dbReference>
<keyword evidence="7 18" id="KW-0732">Signal</keyword>
<evidence type="ECO:0000256" key="3">
    <source>
        <dbReference type="ARBA" id="ARBA00022448"/>
    </source>
</evidence>
<feature type="disulfide bond" description="Redox-active" evidence="18">
    <location>
        <begin position="129"/>
        <end position="135"/>
    </location>
</feature>
<dbReference type="PROSITE" id="PS00194">
    <property type="entry name" value="THIOREDOXIN_1"/>
    <property type="match status" value="1"/>
</dbReference>
<dbReference type="GO" id="GO:0009055">
    <property type="term" value="F:electron transfer activity"/>
    <property type="evidence" value="ECO:0007669"/>
    <property type="project" value="UniProtKB-UniRule"/>
</dbReference>
<dbReference type="Gene3D" id="2.60.40.1250">
    <property type="entry name" value="Thiol:disulfide interchange protein DsbD, N-terminal domain"/>
    <property type="match status" value="2"/>
</dbReference>
<feature type="transmembrane region" description="Helical" evidence="18">
    <location>
        <begin position="580"/>
        <end position="602"/>
    </location>
</feature>
<proteinExistence type="inferred from homology"/>
<dbReference type="PANTHER" id="PTHR32234">
    <property type="entry name" value="THIOL:DISULFIDE INTERCHANGE PROTEIN DSBD"/>
    <property type="match status" value="1"/>
</dbReference>
<name>A0A558DER8_9GAMM</name>
<dbReference type="GO" id="GO:0005886">
    <property type="term" value="C:plasma membrane"/>
    <property type="evidence" value="ECO:0007669"/>
    <property type="project" value="UniProtKB-SubCell"/>
</dbReference>
<feature type="transmembrane region" description="Helical" evidence="18">
    <location>
        <begin position="556"/>
        <end position="574"/>
    </location>
</feature>
<dbReference type="EC" id="1.8.1.8" evidence="18"/>
<dbReference type="SUPFAM" id="SSF74863">
    <property type="entry name" value="Thiol:disulfide interchange protein DsbD, N-terminal domain (DsbD-alpha)"/>
    <property type="match status" value="2"/>
</dbReference>
<comment type="caution">
    <text evidence="20">The sequence shown here is derived from an EMBL/GenBank/DDBJ whole genome shotgun (WGS) entry which is preliminary data.</text>
</comment>
<dbReference type="InterPro" id="IPR036249">
    <property type="entry name" value="Thioredoxin-like_sf"/>
</dbReference>
<accession>A0A558DER8</accession>
<dbReference type="InterPro" id="IPR028250">
    <property type="entry name" value="DsbDN"/>
</dbReference>
<feature type="disulfide bond" description="Redox-active" evidence="18">
    <location>
        <begin position="375"/>
        <end position="497"/>
    </location>
</feature>
<evidence type="ECO:0000256" key="7">
    <source>
        <dbReference type="ARBA" id="ARBA00022729"/>
    </source>
</evidence>
<dbReference type="Proteomes" id="UP000317355">
    <property type="component" value="Unassembled WGS sequence"/>
</dbReference>
<keyword evidence="9 18" id="KW-0249">Electron transport</keyword>
<comment type="function">
    <text evidence="18">Required to facilitate the formation of correct disulfide bonds in some periplasmic proteins and for the assembly of the periplasmic c-type cytochromes. Acts by transferring electrons from cytoplasmic thioredoxin to the periplasm. This transfer involves a cascade of disulfide bond formation and reduction steps.</text>
</comment>
<keyword evidence="5 18" id="KW-0997">Cell inner membrane</keyword>
<reference evidence="20 21" key="1">
    <citation type="submission" date="2019-07" db="EMBL/GenBank/DDBJ databases">
        <title>The pathways for chlorine oxyanion respiration interact through the shared metabolite chlorate.</title>
        <authorList>
            <person name="Barnum T.P."/>
            <person name="Cheng Y."/>
            <person name="Hill K.A."/>
            <person name="Lucas L.N."/>
            <person name="Carlson H.K."/>
            <person name="Coates J.D."/>
        </authorList>
    </citation>
    <scope>NUCLEOTIDE SEQUENCE [LARGE SCALE GENOMIC DNA]</scope>
    <source>
        <strain evidence="20">BK-3</strain>
    </source>
</reference>
<feature type="disulfide bond" description="Redox-active" evidence="18">
    <location>
        <begin position="689"/>
        <end position="692"/>
    </location>
</feature>
<dbReference type="AlphaFoldDB" id="A0A558DER8"/>
<evidence type="ECO:0000256" key="6">
    <source>
        <dbReference type="ARBA" id="ARBA00022692"/>
    </source>
</evidence>
<dbReference type="Pfam" id="PF02683">
    <property type="entry name" value="DsbD_TM"/>
    <property type="match status" value="1"/>
</dbReference>
<dbReference type="InterPro" id="IPR036929">
    <property type="entry name" value="DsbDN_sf"/>
</dbReference>
<dbReference type="InterPro" id="IPR035671">
    <property type="entry name" value="DsbD_gamma"/>
</dbReference>
<keyword evidence="14 18" id="KW-1015">Disulfide bond</keyword>
<dbReference type="GO" id="GO:0047134">
    <property type="term" value="F:protein-disulfide reductase [NAD(P)H] activity"/>
    <property type="evidence" value="ECO:0007669"/>
    <property type="project" value="UniProtKB-UniRule"/>
</dbReference>
<evidence type="ECO:0000256" key="18">
    <source>
        <dbReference type="HAMAP-Rule" id="MF_00399"/>
    </source>
</evidence>
<feature type="signal peptide" evidence="18">
    <location>
        <begin position="1"/>
        <end position="23"/>
    </location>
</feature>
<evidence type="ECO:0000256" key="4">
    <source>
        <dbReference type="ARBA" id="ARBA00022475"/>
    </source>
</evidence>
<evidence type="ECO:0000256" key="15">
    <source>
        <dbReference type="ARBA" id="ARBA00023284"/>
    </source>
</evidence>
<keyword evidence="13 18" id="KW-0472">Membrane</keyword>
<dbReference type="PANTHER" id="PTHR32234:SF0">
    <property type="entry name" value="THIOL:DISULFIDE INTERCHANGE PROTEIN DSBD"/>
    <property type="match status" value="1"/>
</dbReference>
<sequence length="775" mass="82830" precursor="true">MHRTTTKNSIIILLLLLLLPGLAAPQSEADYLLPQEAFRLSAEAEGPNAVRVTWQIAEGYYLYRSKIKLTSDSDDIVLGMAQFPTGKIKQDQYFGDMEVYRNSASILLPIERNAESGNTLKLKTVSQGCADAGLCYPPQKESLTVQLPPVPPPASTSALSSLGNLGETLGMGQDDEILTPEQAYQLTAQVEQPDRIRLLWQIADGTYLYQDKLKIELETVDGIQLLPYQLPQAEIKQNALRPDGSLGDLPVYHNEIDLPLSLTRTSAAATDITLTVAYQGCAEAGVCYPPIRKKVSLSLPAMPADSTGSSALQQAQQALIASQSASEPRVQSLKVAEAPMVSELDEIASTLAGGSTWLVILVFFGLGLALSLTPCVFPMIPILSGIIAGQGSSLTTKKAFVLSLVYVLAMSITYTVAGVLAGMFGQNLQAAFQNPWILSFFALIFVLLALSMFGFYELQLPSRWQSRLAETSNKQSGGSLTGVAIMGFLSALIVGPCVAPPLAGALIYIGQTGDALLGGLALFALAMGMGAPLIIIGTSAGKYLPRAGSWMDRVKAVFGVGMLAVAIIMLERILPPASALFLWGMLLVISAIYLGALGELAVEASGWDRLWKGLGVVVLIYGALMLVGAAAGGKDTIQPLRGLMPSIGQSEASHLQFRRIKTVADLEREVDTASAAGKPVMLDFYADWCVSCKEMERYTFSDPKVIAALAGAVLLQADVTANDDQDIALLQGHFGLPGPPSIMFYGSDGKERKNYRVVGFKGADEFANHVRNALQ</sequence>
<dbReference type="GO" id="GO:0045454">
    <property type="term" value="P:cell redox homeostasis"/>
    <property type="evidence" value="ECO:0007669"/>
    <property type="project" value="TreeGrafter"/>
</dbReference>
<comment type="similarity">
    <text evidence="2 18">Belongs to the thioredoxin family. DsbD subfamily.</text>
</comment>
<feature type="transmembrane region" description="Helical" evidence="18">
    <location>
        <begin position="436"/>
        <end position="458"/>
    </location>
</feature>
<dbReference type="SUPFAM" id="SSF52833">
    <property type="entry name" value="Thioredoxin-like"/>
    <property type="match status" value="1"/>
</dbReference>